<feature type="domain" description="SAICAR synthetase/ADE2 N-terminal" evidence="7">
    <location>
        <begin position="15"/>
        <end position="50"/>
    </location>
</feature>
<proteinExistence type="predicted"/>
<dbReference type="UniPathway" id="UPA00074">
    <property type="reaction ID" value="UER00131"/>
</dbReference>
<comment type="pathway">
    <text evidence="1">Purine metabolism; IMP biosynthesis via de novo pathway; 5-amino-1-(5-phospho-D-ribosyl)imidazole-4-carboxamide from 5-amino-1-(5-phospho-D-ribosyl)imidazole-4-carboxylate: step 1/2.</text>
</comment>
<dbReference type="InterPro" id="IPR028923">
    <property type="entry name" value="SAICAR_synt/ADE2_N"/>
</dbReference>
<accession>X0XAJ1</accession>
<evidence type="ECO:0000256" key="1">
    <source>
        <dbReference type="ARBA" id="ARBA00004672"/>
    </source>
</evidence>
<keyword evidence="6" id="KW-0067">ATP-binding</keyword>
<sequence>MTVLVQTDLGEANLFHRGKVRDTYDLGDRLLMVATDRISAFDVVLPNGIP</sequence>
<dbReference type="PANTHER" id="PTHR43700">
    <property type="entry name" value="PHOSPHORIBOSYLAMINOIMIDAZOLE-SUCCINOCARBOXAMIDE SYNTHASE"/>
    <property type="match status" value="1"/>
</dbReference>
<reference evidence="8" key="1">
    <citation type="journal article" date="2014" name="Front. Microbiol.">
        <title>High frequency of phylogenetically diverse reductive dehalogenase-homologous genes in deep subseafloor sedimentary metagenomes.</title>
        <authorList>
            <person name="Kawai M."/>
            <person name="Futagami T."/>
            <person name="Toyoda A."/>
            <person name="Takaki Y."/>
            <person name="Nishi S."/>
            <person name="Hori S."/>
            <person name="Arai W."/>
            <person name="Tsubouchi T."/>
            <person name="Morono Y."/>
            <person name="Uchiyama I."/>
            <person name="Ito T."/>
            <person name="Fujiyama A."/>
            <person name="Inagaki F."/>
            <person name="Takami H."/>
        </authorList>
    </citation>
    <scope>NUCLEOTIDE SEQUENCE</scope>
    <source>
        <strain evidence="8">Expedition CK06-06</strain>
    </source>
</reference>
<dbReference type="Pfam" id="PF01259">
    <property type="entry name" value="SAICAR_synt"/>
    <property type="match status" value="1"/>
</dbReference>
<keyword evidence="3" id="KW-0436">Ligase</keyword>
<dbReference type="EMBL" id="BARS01038379">
    <property type="protein sequence ID" value="GAG21946.1"/>
    <property type="molecule type" value="Genomic_DNA"/>
</dbReference>
<evidence type="ECO:0000256" key="3">
    <source>
        <dbReference type="ARBA" id="ARBA00022598"/>
    </source>
</evidence>
<dbReference type="GO" id="GO:0005524">
    <property type="term" value="F:ATP binding"/>
    <property type="evidence" value="ECO:0007669"/>
    <property type="project" value="UniProtKB-KW"/>
</dbReference>
<keyword evidence="5" id="KW-0658">Purine biosynthesis</keyword>
<evidence type="ECO:0000256" key="6">
    <source>
        <dbReference type="ARBA" id="ARBA00022840"/>
    </source>
</evidence>
<dbReference type="AlphaFoldDB" id="X0XAJ1"/>
<evidence type="ECO:0000256" key="2">
    <source>
        <dbReference type="ARBA" id="ARBA00012217"/>
    </source>
</evidence>
<organism evidence="8">
    <name type="scientific">marine sediment metagenome</name>
    <dbReference type="NCBI Taxonomy" id="412755"/>
    <lineage>
        <taxon>unclassified sequences</taxon>
        <taxon>metagenomes</taxon>
        <taxon>ecological metagenomes</taxon>
    </lineage>
</organism>
<dbReference type="EC" id="6.3.2.6" evidence="2"/>
<dbReference type="GO" id="GO:0006189">
    <property type="term" value="P:'de novo' IMP biosynthetic process"/>
    <property type="evidence" value="ECO:0007669"/>
    <property type="project" value="UniProtKB-UniPathway"/>
</dbReference>
<comment type="caution">
    <text evidence="8">The sequence shown here is derived from an EMBL/GenBank/DDBJ whole genome shotgun (WGS) entry which is preliminary data.</text>
</comment>
<name>X0XAJ1_9ZZZZ</name>
<feature type="non-terminal residue" evidence="8">
    <location>
        <position position="50"/>
    </location>
</feature>
<dbReference type="PANTHER" id="PTHR43700:SF1">
    <property type="entry name" value="PHOSPHORIBOSYLAMINOIMIDAZOLE-SUCCINOCARBOXAMIDE SYNTHASE"/>
    <property type="match status" value="1"/>
</dbReference>
<evidence type="ECO:0000256" key="5">
    <source>
        <dbReference type="ARBA" id="ARBA00022755"/>
    </source>
</evidence>
<evidence type="ECO:0000259" key="7">
    <source>
        <dbReference type="Pfam" id="PF01259"/>
    </source>
</evidence>
<dbReference type="GO" id="GO:0005737">
    <property type="term" value="C:cytoplasm"/>
    <property type="evidence" value="ECO:0007669"/>
    <property type="project" value="TreeGrafter"/>
</dbReference>
<evidence type="ECO:0000313" key="8">
    <source>
        <dbReference type="EMBL" id="GAG21946.1"/>
    </source>
</evidence>
<dbReference type="Gene3D" id="3.30.200.20">
    <property type="entry name" value="Phosphorylase Kinase, domain 1"/>
    <property type="match status" value="1"/>
</dbReference>
<gene>
    <name evidence="8" type="ORF">S01H1_58737</name>
</gene>
<keyword evidence="4" id="KW-0547">Nucleotide-binding</keyword>
<dbReference type="SUPFAM" id="SSF56104">
    <property type="entry name" value="SAICAR synthase-like"/>
    <property type="match status" value="1"/>
</dbReference>
<protein>
    <recommendedName>
        <fullName evidence="2">phosphoribosylaminoimidazolesuccinocarboxamide synthase</fullName>
        <ecNumber evidence="2">6.3.2.6</ecNumber>
    </recommendedName>
</protein>
<evidence type="ECO:0000256" key="4">
    <source>
        <dbReference type="ARBA" id="ARBA00022741"/>
    </source>
</evidence>
<dbReference type="GO" id="GO:0004639">
    <property type="term" value="F:phosphoribosylaminoimidazolesuccinocarboxamide synthase activity"/>
    <property type="evidence" value="ECO:0007669"/>
    <property type="project" value="UniProtKB-EC"/>
</dbReference>